<dbReference type="OrthoDB" id="10261439at2759"/>
<keyword evidence="8 10" id="KW-0472">Membrane</keyword>
<name>A0A1E5R7I7_9ASCO</name>
<evidence type="ECO:0000256" key="1">
    <source>
        <dbReference type="ARBA" id="ARBA00004255"/>
    </source>
</evidence>
<feature type="domain" description="Coatomer beta subunit C-terminal" evidence="13">
    <location>
        <begin position="679"/>
        <end position="816"/>
    </location>
</feature>
<dbReference type="Pfam" id="PF14806">
    <property type="entry name" value="Coatomer_b_Cpla"/>
    <property type="match status" value="1"/>
</dbReference>
<dbReference type="SUPFAM" id="SSF48371">
    <property type="entry name" value="ARM repeat"/>
    <property type="match status" value="1"/>
</dbReference>
<dbReference type="Pfam" id="PF07718">
    <property type="entry name" value="Coatamer_beta_C"/>
    <property type="match status" value="1"/>
</dbReference>
<comment type="subunit">
    <text evidence="10">Oligomeric complex that consists of at least the alpha, beta, beta', gamma, delta, epsilon and zeta subunits.</text>
</comment>
<dbReference type="AlphaFoldDB" id="A0A1E5R7I7"/>
<keyword evidence="2 10" id="KW-0813">Transport</keyword>
<protein>
    <recommendedName>
        <fullName evidence="10">Coatomer subunit beta</fullName>
    </recommendedName>
    <alternativeName>
        <fullName evidence="10">Beta-coat protein</fullName>
    </alternativeName>
</protein>
<organism evidence="15 16">
    <name type="scientific">Hanseniaspora osmophila</name>
    <dbReference type="NCBI Taxonomy" id="56408"/>
    <lineage>
        <taxon>Eukaryota</taxon>
        <taxon>Fungi</taxon>
        <taxon>Dikarya</taxon>
        <taxon>Ascomycota</taxon>
        <taxon>Saccharomycotina</taxon>
        <taxon>Saccharomycetes</taxon>
        <taxon>Saccharomycodales</taxon>
        <taxon>Saccharomycodaceae</taxon>
        <taxon>Hanseniaspora</taxon>
    </lineage>
</organism>
<dbReference type="GO" id="GO:0006891">
    <property type="term" value="P:intra-Golgi vesicle-mediated transport"/>
    <property type="evidence" value="ECO:0007669"/>
    <property type="project" value="TreeGrafter"/>
</dbReference>
<keyword evidence="9 10" id="KW-0968">Cytoplasmic vesicle</keyword>
<dbReference type="Proteomes" id="UP000095728">
    <property type="component" value="Unassembled WGS sequence"/>
</dbReference>
<dbReference type="InterPro" id="IPR016460">
    <property type="entry name" value="COPB1"/>
</dbReference>
<keyword evidence="16" id="KW-1185">Reference proteome</keyword>
<keyword evidence="4" id="KW-0677">Repeat</keyword>
<evidence type="ECO:0000256" key="2">
    <source>
        <dbReference type="ARBA" id="ARBA00022448"/>
    </source>
</evidence>
<sequence>MASISSQPAYNLVYDPYPNTVSYTTSDYQKILEQGTDFEKVEIMKRILVQMLDGNPMPELLMHVIRFVMPSKDKQLKKLLYFYWEIVPKLDADGSLRQEMILVCNAIQRDLQHPNEYIRGNTLRFLTKLKEPDLLEQMVPSVRECLEYRHAYVRKYAILAVLSIFNVSERLFPDAPEVIQSFLIAETDPICTRNAFVALTELDRDAALEYVEQHTETLEQLDPLLQEGFIEFIRKDASKNPVLKVQYIDLLQEILISSSSNEVTLDCCMALSILTNSSTILREVAKKLIDLSAKESDNNVKLVILERIENIHQRHPGSLEELTSDILTILNPTDLDVCSKVLDICLELISSKNASDIVKLLKKELLTTFDATKKTNKALEYRTLLIKSITKIAVRFVEVAVDVVSLLLGSINEFSSTATNDIVVFIKQVVDKYPELRSALLSNLADALLEVKFSRAYRGGLWILGEFSLTETDIQTSWKHIRSSLGPLPLSKHVAPTSSKNDEPETKQAQGPVVLPDGTYATESSIAATAVEHGHHHADSDENVPPLRHFIMKGDYYTAAILSSTILKLVLHALKITENQSIINGMKAEGALMLVSCLRYSEQHEKKIDEDSQERILDSISILMEPEMLENEENLKNLEVAFLDATMDSFQQQLKSTRKKKKSLASKLTKSAKSEEYEVDKQISFRLFTDSAHNGPVDTIEEDLLLATQGPKKQAKSSISKLSKIIQLTGFSDPVYAEACVTNNQFDVVLDVLLVNQTRETLKNLHCQFAALGDLKIMDTPASTNVVPHGFHKISVTCKVTSADTGVIFGNIIYDGGHGQDAKYVIMNDIHVDIMDYIKPGKVDDAKFRTMWNEFEWENKITVKSKISSLQTYLEKLIEFTNMGMLTEPDFEENTRFLSCNLYSKSSFGEEALANLCIEKLPESNEIVGSVRIRAKGQGLALSLGDRIAAIAKQDKKIKLDRI</sequence>
<proteinExistence type="predicted"/>
<dbReference type="InterPro" id="IPR029446">
    <property type="entry name" value="COPB1_appendage_platform_dom"/>
</dbReference>
<accession>A0A1E5R7I7</accession>
<dbReference type="EMBL" id="LPNM01000009">
    <property type="protein sequence ID" value="OEJ82872.1"/>
    <property type="molecule type" value="Genomic_DNA"/>
</dbReference>
<evidence type="ECO:0000259" key="13">
    <source>
        <dbReference type="Pfam" id="PF07718"/>
    </source>
</evidence>
<keyword evidence="3 10" id="KW-0963">Cytoplasm</keyword>
<dbReference type="GO" id="GO:0005198">
    <property type="term" value="F:structural molecule activity"/>
    <property type="evidence" value="ECO:0007669"/>
    <property type="project" value="InterPro"/>
</dbReference>
<evidence type="ECO:0000256" key="9">
    <source>
        <dbReference type="ARBA" id="ARBA00023329"/>
    </source>
</evidence>
<feature type="region of interest" description="Disordered" evidence="11">
    <location>
        <begin position="490"/>
        <end position="514"/>
    </location>
</feature>
<dbReference type="FunCoup" id="A0A1E5R7I7">
    <property type="interactions" value="1293"/>
</dbReference>
<dbReference type="InterPro" id="IPR016024">
    <property type="entry name" value="ARM-type_fold"/>
</dbReference>
<keyword evidence="7 10" id="KW-0333">Golgi apparatus</keyword>
<evidence type="ECO:0000256" key="8">
    <source>
        <dbReference type="ARBA" id="ARBA00023136"/>
    </source>
</evidence>
<dbReference type="STRING" id="56408.A0A1E5R7I7"/>
<comment type="function">
    <text evidence="10">The coatomer is a cytosolic protein complex that binds to dilysine motifs and reversibly associates with Golgi non-clathrin-coated vesicles, which further mediate biosynthetic protein transport from the ER, via the Golgi up to the trans Golgi network. Coatomer complex is required for budding from Golgi membranes, and is essential for the retrograde Golgi-to-ER transport of dilysine-tagged proteins.</text>
</comment>
<feature type="domain" description="Clathrin/coatomer adaptor adaptin-like N-terminal" evidence="12">
    <location>
        <begin position="23"/>
        <end position="486"/>
    </location>
</feature>
<dbReference type="PANTHER" id="PTHR10635:SF0">
    <property type="entry name" value="COATOMER SUBUNIT BETA"/>
    <property type="match status" value="1"/>
</dbReference>
<dbReference type="PIRSF" id="PIRSF005727">
    <property type="entry name" value="Coatomer_beta_subunit"/>
    <property type="match status" value="1"/>
</dbReference>
<gene>
    <name evidence="15" type="ORF">AWRI3579_g3211</name>
</gene>
<comment type="subcellular location">
    <subcellularLocation>
        <location evidence="10">Cytoplasm</location>
    </subcellularLocation>
    <subcellularLocation>
        <location evidence="1 10">Golgi apparatus membrane</location>
        <topology evidence="1 10">Peripheral membrane protein</topology>
        <orientation evidence="1 10">Cytoplasmic side</orientation>
    </subcellularLocation>
    <subcellularLocation>
        <location evidence="10">Cytoplasmic vesicle</location>
        <location evidence="10">COPI-coated vesicle membrane</location>
        <topology evidence="10">Peripheral membrane protein</topology>
        <orientation evidence="10">Cytoplasmic side</orientation>
    </subcellularLocation>
</comment>
<dbReference type="InParanoid" id="A0A1E5R7I7"/>
<dbReference type="InterPro" id="IPR002553">
    <property type="entry name" value="Clathrin/coatomer_adapt-like_N"/>
</dbReference>
<evidence type="ECO:0000256" key="5">
    <source>
        <dbReference type="ARBA" id="ARBA00022892"/>
    </source>
</evidence>
<dbReference type="GO" id="GO:0000139">
    <property type="term" value="C:Golgi membrane"/>
    <property type="evidence" value="ECO:0007669"/>
    <property type="project" value="UniProtKB-SubCell"/>
</dbReference>
<evidence type="ECO:0000313" key="15">
    <source>
        <dbReference type="EMBL" id="OEJ82872.1"/>
    </source>
</evidence>
<evidence type="ECO:0000256" key="10">
    <source>
        <dbReference type="PIRNR" id="PIRNR005727"/>
    </source>
</evidence>
<comment type="caution">
    <text evidence="15">The sequence shown here is derived from an EMBL/GenBank/DDBJ whole genome shotgun (WGS) entry which is preliminary data.</text>
</comment>
<dbReference type="GO" id="GO:0006886">
    <property type="term" value="P:intracellular protein transport"/>
    <property type="evidence" value="ECO:0007669"/>
    <property type="project" value="InterPro"/>
</dbReference>
<dbReference type="InterPro" id="IPR011989">
    <property type="entry name" value="ARM-like"/>
</dbReference>
<dbReference type="PANTHER" id="PTHR10635">
    <property type="entry name" value="COATOMER SUBUNIT BETA"/>
    <property type="match status" value="1"/>
</dbReference>
<evidence type="ECO:0000256" key="3">
    <source>
        <dbReference type="ARBA" id="ARBA00022490"/>
    </source>
</evidence>
<dbReference type="GO" id="GO:0030126">
    <property type="term" value="C:COPI vesicle coat"/>
    <property type="evidence" value="ECO:0007669"/>
    <property type="project" value="InterPro"/>
</dbReference>
<evidence type="ECO:0000256" key="11">
    <source>
        <dbReference type="SAM" id="MobiDB-lite"/>
    </source>
</evidence>
<evidence type="ECO:0000313" key="16">
    <source>
        <dbReference type="Proteomes" id="UP000095728"/>
    </source>
</evidence>
<keyword evidence="6 10" id="KW-0653">Protein transport</keyword>
<evidence type="ECO:0000259" key="12">
    <source>
        <dbReference type="Pfam" id="PF01602"/>
    </source>
</evidence>
<feature type="domain" description="Coatomer beta subunit appendage platform" evidence="14">
    <location>
        <begin position="821"/>
        <end position="948"/>
    </location>
</feature>
<reference evidence="16" key="1">
    <citation type="journal article" date="2016" name="Genome Announc.">
        <title>Genome sequences of three species of Hanseniaspora isolated from spontaneous wine fermentations.</title>
        <authorList>
            <person name="Sternes P.R."/>
            <person name="Lee D."/>
            <person name="Kutyna D.R."/>
            <person name="Borneman A.R."/>
        </authorList>
    </citation>
    <scope>NUCLEOTIDE SEQUENCE [LARGE SCALE GENOMIC DNA]</scope>
    <source>
        <strain evidence="16">AWRI3579</strain>
    </source>
</reference>
<dbReference type="GO" id="GO:0006888">
    <property type="term" value="P:endoplasmic reticulum to Golgi vesicle-mediated transport"/>
    <property type="evidence" value="ECO:0007669"/>
    <property type="project" value="TreeGrafter"/>
</dbReference>
<dbReference type="Pfam" id="PF01602">
    <property type="entry name" value="Adaptin_N"/>
    <property type="match status" value="1"/>
</dbReference>
<evidence type="ECO:0000256" key="4">
    <source>
        <dbReference type="ARBA" id="ARBA00022737"/>
    </source>
</evidence>
<dbReference type="Gene3D" id="1.25.10.10">
    <property type="entry name" value="Leucine-rich Repeat Variant"/>
    <property type="match status" value="1"/>
</dbReference>
<dbReference type="InterPro" id="IPR011710">
    <property type="entry name" value="Coatomer_bsu_C"/>
</dbReference>
<evidence type="ECO:0000256" key="6">
    <source>
        <dbReference type="ARBA" id="ARBA00022927"/>
    </source>
</evidence>
<evidence type="ECO:0000256" key="7">
    <source>
        <dbReference type="ARBA" id="ARBA00023034"/>
    </source>
</evidence>
<keyword evidence="5 10" id="KW-0931">ER-Golgi transport</keyword>
<evidence type="ECO:0000259" key="14">
    <source>
        <dbReference type="Pfam" id="PF14806"/>
    </source>
</evidence>